<evidence type="ECO:0000256" key="1">
    <source>
        <dbReference type="ARBA" id="ARBA00007953"/>
    </source>
</evidence>
<organism evidence="6 7">
    <name type="scientific">Thalassolituus maritimus</name>
    <dbReference type="NCBI Taxonomy" id="484498"/>
    <lineage>
        <taxon>Bacteria</taxon>
        <taxon>Pseudomonadati</taxon>
        <taxon>Pseudomonadota</taxon>
        <taxon>Gammaproteobacteria</taxon>
        <taxon>Oceanospirillales</taxon>
        <taxon>Oceanospirillaceae</taxon>
        <taxon>Thalassolituus</taxon>
    </lineage>
</organism>
<dbReference type="PROSITE" id="PS50984">
    <property type="entry name" value="TRUD"/>
    <property type="match status" value="1"/>
</dbReference>
<comment type="caution">
    <text evidence="6">The sequence shown here is derived from an EMBL/GenBank/DDBJ whole genome shotgun (WGS) entry which is preliminary data.</text>
</comment>
<dbReference type="SUPFAM" id="SSF55120">
    <property type="entry name" value="Pseudouridine synthase"/>
    <property type="match status" value="1"/>
</dbReference>
<reference evidence="6 7" key="1">
    <citation type="submission" date="2024-04" db="EMBL/GenBank/DDBJ databases">
        <title>Draft genome sequence of Thalassolituus maritimus NBRC 116585.</title>
        <authorList>
            <person name="Miyakawa T."/>
            <person name="Kusuya Y."/>
            <person name="Miura T."/>
        </authorList>
    </citation>
    <scope>NUCLEOTIDE SEQUENCE [LARGE SCALE GENOMIC DNA]</scope>
    <source>
        <strain evidence="6 7">5NW40-0001</strain>
    </source>
</reference>
<dbReference type="EC" id="5.4.99.27" evidence="4"/>
<dbReference type="PANTHER" id="PTHR47811">
    <property type="entry name" value="TRNA PSEUDOURIDINE SYNTHASE D"/>
    <property type="match status" value="1"/>
</dbReference>
<evidence type="ECO:0000256" key="2">
    <source>
        <dbReference type="ARBA" id="ARBA00022694"/>
    </source>
</evidence>
<keyword evidence="7" id="KW-1185">Reference proteome</keyword>
<dbReference type="RefSeq" id="WP_353293467.1">
    <property type="nucleotide sequence ID" value="NZ_BAABWH010000001.1"/>
</dbReference>
<comment type="catalytic activity">
    <reaction evidence="4">
        <text>uridine(13) in tRNA = pseudouridine(13) in tRNA</text>
        <dbReference type="Rhea" id="RHEA:42540"/>
        <dbReference type="Rhea" id="RHEA-COMP:10105"/>
        <dbReference type="Rhea" id="RHEA-COMP:10106"/>
        <dbReference type="ChEBI" id="CHEBI:65314"/>
        <dbReference type="ChEBI" id="CHEBI:65315"/>
        <dbReference type="EC" id="5.4.99.27"/>
    </reaction>
</comment>
<dbReference type="InterPro" id="IPR042214">
    <property type="entry name" value="TruD_catalytic"/>
</dbReference>
<evidence type="ECO:0000256" key="4">
    <source>
        <dbReference type="HAMAP-Rule" id="MF_01082"/>
    </source>
</evidence>
<dbReference type="PROSITE" id="PS01268">
    <property type="entry name" value="UPF0024"/>
    <property type="match status" value="1"/>
</dbReference>
<dbReference type="CDD" id="cd02575">
    <property type="entry name" value="PseudoU_synth_EcTruD"/>
    <property type="match status" value="1"/>
</dbReference>
<sequence>MTSYTTLPSWPSAYQETGATAVLKEHNADFVVTEIPLGLPSGEGEHVWLDVEKNGANTQYVAAQIAEFAGVRELDVGYAGLKDRYAITRQWFSVWMPKTQEPDFTSLNHPEFKIHSQARHIKKLRPGDLMGNHFDILLREVEGDRALIEHNLTQIKEHGVPNYFGPQRFGQAGDNVANGYAMLNREIRVRNKKKKGIYLSAVRSFIFNEVLAYRIQNQLWGKQIPGDVLDEQGVATGPMWGRGRPTTQDEALSIEDAIAGRHAGLCEGLEFSGLNQDRRALAAVPENLLWSWPETSQLRLTFSLPAGYYATSLIRECVETTEPERYVPQ</sequence>
<dbReference type="InterPro" id="IPR011760">
    <property type="entry name" value="PsdUridine_synth_TruD_insert"/>
</dbReference>
<dbReference type="HAMAP" id="MF_01082">
    <property type="entry name" value="TruD"/>
    <property type="match status" value="1"/>
</dbReference>
<dbReference type="Gene3D" id="3.30.2340.10">
    <property type="entry name" value="TruD, insertion domain"/>
    <property type="match status" value="1"/>
</dbReference>
<dbReference type="Gene3D" id="3.30.2350.20">
    <property type="entry name" value="TruD, catalytic domain"/>
    <property type="match status" value="1"/>
</dbReference>
<protein>
    <recommendedName>
        <fullName evidence="4">tRNA pseudouridine synthase D</fullName>
        <ecNumber evidence="4">5.4.99.27</ecNumber>
    </recommendedName>
    <alternativeName>
        <fullName evidence="4">tRNA pseudouridine(13) synthase</fullName>
    </alternativeName>
    <alternativeName>
        <fullName evidence="4">tRNA pseudouridylate synthase D</fullName>
    </alternativeName>
    <alternativeName>
        <fullName evidence="4">tRNA-uridine isomerase D</fullName>
    </alternativeName>
</protein>
<dbReference type="EMBL" id="BAABWH010000001">
    <property type="protein sequence ID" value="GAA6144543.1"/>
    <property type="molecule type" value="Genomic_DNA"/>
</dbReference>
<evidence type="ECO:0000259" key="5">
    <source>
        <dbReference type="PROSITE" id="PS50984"/>
    </source>
</evidence>
<name>A0ABP9ZWN5_9GAMM</name>
<comment type="function">
    <text evidence="4">Responsible for synthesis of pseudouridine from uracil-13 in transfer RNAs.</text>
</comment>
<evidence type="ECO:0000256" key="3">
    <source>
        <dbReference type="ARBA" id="ARBA00023235"/>
    </source>
</evidence>
<keyword evidence="2 4" id="KW-0819">tRNA processing</keyword>
<dbReference type="InterPro" id="IPR043165">
    <property type="entry name" value="TruD_insert_sf"/>
</dbReference>
<dbReference type="InterPro" id="IPR020103">
    <property type="entry name" value="PsdUridine_synth_cat_dom_sf"/>
</dbReference>
<dbReference type="Proteomes" id="UP001481413">
    <property type="component" value="Unassembled WGS sequence"/>
</dbReference>
<dbReference type="PANTHER" id="PTHR47811:SF1">
    <property type="entry name" value="TRNA PSEUDOURIDINE SYNTHASE D"/>
    <property type="match status" value="1"/>
</dbReference>
<evidence type="ECO:0000313" key="6">
    <source>
        <dbReference type="EMBL" id="GAA6144543.1"/>
    </source>
</evidence>
<accession>A0ABP9ZWN5</accession>
<dbReference type="InterPro" id="IPR001656">
    <property type="entry name" value="PsdUridine_synth_TruD"/>
</dbReference>
<evidence type="ECO:0000313" key="7">
    <source>
        <dbReference type="Proteomes" id="UP001481413"/>
    </source>
</evidence>
<dbReference type="InterPro" id="IPR020119">
    <property type="entry name" value="PsdUridine_synth_TruD_CS"/>
</dbReference>
<dbReference type="Pfam" id="PF01142">
    <property type="entry name" value="TruD"/>
    <property type="match status" value="1"/>
</dbReference>
<gene>
    <name evidence="4 6" type="primary">truD</name>
    <name evidence="6" type="ORF">NBRC116585_06600</name>
</gene>
<feature type="active site" description="Nucleophile" evidence="4">
    <location>
        <position position="83"/>
    </location>
</feature>
<dbReference type="InterPro" id="IPR050170">
    <property type="entry name" value="TruD_pseudoU_synthase"/>
</dbReference>
<comment type="similarity">
    <text evidence="1 4">Belongs to the pseudouridine synthase TruD family.</text>
</comment>
<proteinExistence type="inferred from homology"/>
<feature type="domain" description="TRUD" evidence="5">
    <location>
        <begin position="159"/>
        <end position="283"/>
    </location>
</feature>
<keyword evidence="3 4" id="KW-0413">Isomerase</keyword>